<reference evidence="1 2" key="1">
    <citation type="journal article" date="2018" name="Sci. Data">
        <title>The draft genome sequence of cork oak.</title>
        <authorList>
            <person name="Ramos A.M."/>
            <person name="Usie A."/>
            <person name="Barbosa P."/>
            <person name="Barros P.M."/>
            <person name="Capote T."/>
            <person name="Chaves I."/>
            <person name="Simoes F."/>
            <person name="Abreu I."/>
            <person name="Carrasquinho I."/>
            <person name="Faro C."/>
            <person name="Guimaraes J.B."/>
            <person name="Mendonca D."/>
            <person name="Nobrega F."/>
            <person name="Rodrigues L."/>
            <person name="Saibo N.J.M."/>
            <person name="Varela M.C."/>
            <person name="Egas C."/>
            <person name="Matos J."/>
            <person name="Miguel C.M."/>
            <person name="Oliveira M.M."/>
            <person name="Ricardo C.P."/>
            <person name="Goncalves S."/>
        </authorList>
    </citation>
    <scope>NUCLEOTIDE SEQUENCE [LARGE SCALE GENOMIC DNA]</scope>
    <source>
        <strain evidence="2">cv. HL8</strain>
    </source>
</reference>
<name>A0AAW0JYG1_QUESU</name>
<dbReference type="InterPro" id="IPR023393">
    <property type="entry name" value="START-like_dom_sf"/>
</dbReference>
<accession>A0AAW0JYG1</accession>
<sequence length="73" mass="7982">MAEGGEAHATHFIMTKSAHTYQMEGVFVKCQGSTTLLVTLSSMKNKIKVGKERAMAVYKVVEAYLLENPAAYA</sequence>
<dbReference type="EMBL" id="PKMF04000435">
    <property type="protein sequence ID" value="KAK7831898.1"/>
    <property type="molecule type" value="Genomic_DNA"/>
</dbReference>
<gene>
    <name evidence="1" type="ORF">CFP56_027015</name>
</gene>
<evidence type="ECO:0000313" key="2">
    <source>
        <dbReference type="Proteomes" id="UP000237347"/>
    </source>
</evidence>
<comment type="caution">
    <text evidence="1">The sequence shown here is derived from an EMBL/GenBank/DDBJ whole genome shotgun (WGS) entry which is preliminary data.</text>
</comment>
<proteinExistence type="predicted"/>
<evidence type="ECO:0000313" key="1">
    <source>
        <dbReference type="EMBL" id="KAK7831898.1"/>
    </source>
</evidence>
<protein>
    <submittedName>
        <fullName evidence="1">Uncharacterized protein</fullName>
    </submittedName>
</protein>
<dbReference type="Gene3D" id="3.30.530.20">
    <property type="match status" value="1"/>
</dbReference>
<keyword evidence="2" id="KW-1185">Reference proteome</keyword>
<dbReference type="AlphaFoldDB" id="A0AAW0JYG1"/>
<dbReference type="Proteomes" id="UP000237347">
    <property type="component" value="Unassembled WGS sequence"/>
</dbReference>
<organism evidence="1 2">
    <name type="scientific">Quercus suber</name>
    <name type="common">Cork oak</name>
    <dbReference type="NCBI Taxonomy" id="58331"/>
    <lineage>
        <taxon>Eukaryota</taxon>
        <taxon>Viridiplantae</taxon>
        <taxon>Streptophyta</taxon>
        <taxon>Embryophyta</taxon>
        <taxon>Tracheophyta</taxon>
        <taxon>Spermatophyta</taxon>
        <taxon>Magnoliopsida</taxon>
        <taxon>eudicotyledons</taxon>
        <taxon>Gunneridae</taxon>
        <taxon>Pentapetalae</taxon>
        <taxon>rosids</taxon>
        <taxon>fabids</taxon>
        <taxon>Fagales</taxon>
        <taxon>Fagaceae</taxon>
        <taxon>Quercus</taxon>
    </lineage>
</organism>